<dbReference type="SUPFAM" id="SSF52540">
    <property type="entry name" value="P-loop containing nucleoside triphosphate hydrolases"/>
    <property type="match status" value="4"/>
</dbReference>
<dbReference type="Pfam" id="PF03028">
    <property type="entry name" value="Dynein_heavy"/>
    <property type="match status" value="1"/>
</dbReference>
<dbReference type="FunFam" id="1.10.8.710:FF:000007">
    <property type="entry name" value="Putative dynein heavy chain"/>
    <property type="match status" value="1"/>
</dbReference>
<feature type="domain" description="AAA+ ATPase" evidence="20">
    <location>
        <begin position="1739"/>
        <end position="1907"/>
    </location>
</feature>
<dbReference type="InterPro" id="IPR013602">
    <property type="entry name" value="Dynein_heavy_linker"/>
</dbReference>
<evidence type="ECO:0000256" key="6">
    <source>
        <dbReference type="ARBA" id="ARBA00022737"/>
    </source>
</evidence>
<feature type="region of interest" description="Disordered" evidence="19">
    <location>
        <begin position="1"/>
        <end position="21"/>
    </location>
</feature>
<dbReference type="Gene3D" id="1.10.287.2620">
    <property type="match status" value="1"/>
</dbReference>
<dbReference type="FunFam" id="3.40.50.300:FF:000738">
    <property type="entry name" value="Dynein heavy chain axonemal"/>
    <property type="match status" value="1"/>
</dbReference>
<evidence type="ECO:0000256" key="5">
    <source>
        <dbReference type="ARBA" id="ARBA00022701"/>
    </source>
</evidence>
<evidence type="ECO:0000256" key="2">
    <source>
        <dbReference type="ARBA" id="ARBA00008887"/>
    </source>
</evidence>
<evidence type="ECO:0000259" key="20">
    <source>
        <dbReference type="SMART" id="SM00382"/>
    </source>
</evidence>
<dbReference type="InterPro" id="IPR014756">
    <property type="entry name" value="Ig_E-set"/>
</dbReference>
<dbReference type="Pfam" id="PF00630">
    <property type="entry name" value="Filamin"/>
    <property type="match status" value="1"/>
</dbReference>
<dbReference type="InterPro" id="IPR004273">
    <property type="entry name" value="Dynein_heavy_D6_P-loop"/>
</dbReference>
<dbReference type="InterPro" id="IPR003593">
    <property type="entry name" value="AAA+_ATPase"/>
</dbReference>
<dbReference type="InterPro" id="IPR043160">
    <property type="entry name" value="Dynein_C_barrel"/>
</dbReference>
<evidence type="ECO:0000256" key="12">
    <source>
        <dbReference type="ARBA" id="ARBA00023054"/>
    </source>
</evidence>
<reference evidence="22 23" key="1">
    <citation type="journal article" date="2015" name="Genome Biol. Evol.">
        <title>Comparative Genomics of a Bacterivorous Green Alga Reveals Evolutionary Causalities and Consequences of Phago-Mixotrophic Mode of Nutrition.</title>
        <authorList>
            <person name="Burns J.A."/>
            <person name="Paasch A."/>
            <person name="Narechania A."/>
            <person name="Kim E."/>
        </authorList>
    </citation>
    <scope>NUCLEOTIDE SEQUENCE [LARGE SCALE GENOMIC DNA]</scope>
    <source>
        <strain evidence="22 23">PLY_AMNH</strain>
    </source>
</reference>
<evidence type="ECO:0000256" key="9">
    <source>
        <dbReference type="ARBA" id="ARBA00022840"/>
    </source>
</evidence>
<dbReference type="InterPro" id="IPR035706">
    <property type="entry name" value="AAA_9"/>
</dbReference>
<dbReference type="Pfam" id="PF12781">
    <property type="entry name" value="AAA_9"/>
    <property type="match status" value="1"/>
</dbReference>
<dbReference type="Gene3D" id="1.10.8.1220">
    <property type="match status" value="1"/>
</dbReference>
<dbReference type="Pfam" id="PF01833">
    <property type="entry name" value="TIG"/>
    <property type="match status" value="1"/>
</dbReference>
<evidence type="ECO:0000256" key="15">
    <source>
        <dbReference type="ARBA" id="ARBA00023212"/>
    </source>
</evidence>
<dbReference type="FunFam" id="3.40.50.300:FF:002141">
    <property type="entry name" value="Dynein heavy chain"/>
    <property type="match status" value="1"/>
</dbReference>
<dbReference type="Gene3D" id="2.60.40.10">
    <property type="entry name" value="Immunoglobulins"/>
    <property type="match status" value="2"/>
</dbReference>
<gene>
    <name evidence="22" type="ORF">CYMTET_26872</name>
</gene>
<keyword evidence="10 22" id="KW-0282">Flagellum</keyword>
<dbReference type="SUPFAM" id="SSF81296">
    <property type="entry name" value="E set domains"/>
    <property type="match status" value="2"/>
</dbReference>
<dbReference type="Gene3D" id="3.10.490.20">
    <property type="match status" value="1"/>
</dbReference>
<dbReference type="GO" id="GO:0051959">
    <property type="term" value="F:dynein light intermediate chain binding"/>
    <property type="evidence" value="ECO:0007669"/>
    <property type="project" value="InterPro"/>
</dbReference>
<name>A0AAE0FR74_9CHLO</name>
<dbReference type="Gene3D" id="3.40.50.300">
    <property type="entry name" value="P-loop containing nucleotide triphosphate hydrolases"/>
    <property type="match status" value="5"/>
</dbReference>
<keyword evidence="13" id="KW-0969">Cilium</keyword>
<dbReference type="InterPro" id="IPR027417">
    <property type="entry name" value="P-loop_NTPase"/>
</dbReference>
<keyword evidence="6" id="KW-0677">Repeat</keyword>
<feature type="domain" description="AAA+ ATPase" evidence="20">
    <location>
        <begin position="2741"/>
        <end position="2900"/>
    </location>
</feature>
<dbReference type="InterPro" id="IPR042219">
    <property type="entry name" value="AAA_lid_11_sf"/>
</dbReference>
<dbReference type="SMART" id="SM00382">
    <property type="entry name" value="AAA"/>
    <property type="match status" value="3"/>
</dbReference>
<dbReference type="InterPro" id="IPR024317">
    <property type="entry name" value="Dynein_heavy_chain_D4_dom"/>
</dbReference>
<dbReference type="GO" id="GO:0005874">
    <property type="term" value="C:microtubule"/>
    <property type="evidence" value="ECO:0007669"/>
    <property type="project" value="UniProtKB-KW"/>
</dbReference>
<dbReference type="Gene3D" id="6.10.140.1060">
    <property type="match status" value="1"/>
</dbReference>
<evidence type="ECO:0000256" key="19">
    <source>
        <dbReference type="SAM" id="MobiDB-lite"/>
    </source>
</evidence>
<dbReference type="InterPro" id="IPR013783">
    <property type="entry name" value="Ig-like_fold"/>
</dbReference>
<evidence type="ECO:0000256" key="8">
    <source>
        <dbReference type="ARBA" id="ARBA00022794"/>
    </source>
</evidence>
<dbReference type="FunFam" id="3.40.50.300:FF:001275">
    <property type="entry name" value="Dynein heavy chain, putative"/>
    <property type="match status" value="1"/>
</dbReference>
<dbReference type="InterPro" id="IPR042222">
    <property type="entry name" value="Dynein_2_N"/>
</dbReference>
<dbReference type="InterPro" id="IPR041589">
    <property type="entry name" value="DNAH3_AAA_lid_1"/>
</dbReference>
<dbReference type="InterPro" id="IPR041658">
    <property type="entry name" value="AAA_lid_11"/>
</dbReference>
<sequence>MSVTWEVGSAKGTPPAPRSGHTMSVVNQRAYLFGGCGFKDGKAQAFNDVFTLDFSTDVFKWEAVSIEGEKPGPRARHTATLISKNKVLVFGGLDRRKRFGDIWVFDTSTKKWEQPAVDGAPPTPRAHHSATLVGDKVFFFGGYSGHGKTSSDFYALELDGYLDPESEKPLTWTMPTLKGKGPGPRFDHSSTLYPNRYVIFGGQDNCEMFGDIHYLDLEKMAWDEEGGASPMTYSFEVCSQFAEAIESVPNYKVACIFGRKDLMEYSNYMEVMDCGSMTWSNPHSIGEPPEAREDTAIAYDNKQCRLIIFGGWANRWLGDLHTLNVATIIGPPYACMGCYPEFGPVFGDSEITVKGIKFRQANKIEVRFGSGKMEVIVEGKCVGSDTIVCRTPNYELFGAMEVDLKVNINGEGWTVNNIKYNYFANTSAKNCAAFGPGLQPEAMFGIEMPFLILAKDTSMCRRTSGGDKFVLTITHTNDPKGLYPGTWRSVDLDDGVYEVFYQVPAAGRYQIDVLYEDPQGVQTPIRGSPFFVECLDPWTTHRVAGVAPNKRKGTNFTTLGKDVLLYGGNNLGVTRINTAGDAWAWEQLEVGGDAVPHRSNQSSSVVPGGMLAVFSGLDLSNGHDLHDLNTLSQPSEGHFEWKTHTVADYAKRPVRLPKVAEEAPPEAEGAEGAPPPAAETEEGSKPQTPAAPPAEGEEGAAPADGEAAPPPAEGEEGEAAPAAEGEAAPAAEGETAPAAEGKAAPEENLAEEAVILAPPAPPVGRQFTSSCMVSGKKLITFGGECGGELINDFALVDMMAPEPQWVEPTVKGEVPFPCKGCLMAAANNNLYMFGGLARDDEEQDYLLESPNMIMYSFDAMSNSLTRQEIQTTGVVPEARWNGVFVPYAPNQLFLYGGMDAKNKAVNSAYLFDTQKAKWTMLYRADSELTPTAIGPICTLVGSKMITLNMNPGSPKFDLVQSLDPLSIVESLDFTKRMQLIADEQLEWLETTVDKMESSLAHASNLNSLATNFDNLLLVMGSLFDVKANKANIEVMIDALTEGLYVLGRRKQNVKEKEGRLDTILNKWAEVKKIAPTIKTDVEPIQSTEGEKIKEQIAQFESRVNAYREMFVKKAFFDYATGYAASYPILDAANNELSELEEEVRRLKSLADMFEFPDLMIPVMGVSATTREDLCMIKDVWDTSMLVEMQFADWRTTLWGDIKTDMMEDNTKQYVKEVKGLPKKMREMKIYKALDGAVKNFLVSIPLVADLRSPDMRERHWEQLMETTKVHFVIDDNFKLDDLLALELHKFEDEVGEIVDRAQKEAKMEVTLGKLDDLWSKVEWVFVQHKGTEVYTVKMGEEDFEALEDNQLLVQGMIANRYMKTFEGPILDWNKKLMMVYDVNQILSEILRTWAYLESLFIHSDEVKRELPEAAVRFKSIDAVVREILSGANKIKNVVDTSMQDGLYKNLEKQQSELEICEKALADYMESKRRAFPRFYFVSTADLLDILSNGNSPVKVMIHLSKCFQAIEKLELDTTEPPPGTRPSGKGMHACVGKEYLEWDTPMLIEGKVEEYMNLIIDKMRAELKINLYSALQAYNNPKPRHEWQFDWSSQMILVVNQIYWCQEVEEAFRQMTAGNSSAMKEYNQLQVTQLTNCIKVTRGELPKPQRQKVMNMITIDAHSRDMIANIAESGADRIDCFAWLSQLRTYWDTDVKDCFINICDAKFPYGYEYLGNGPRLVITPLTDRIYITATQACWLSMGTAPAGPAGTGKTETSKDLSAQLGKSMYVFNCAPEMDYRTMGDIFKGLAASGSWGCFDEFNRLVPEVLSVCSVQYKCVTDSQKRKTYLPGRGIDYVDKEGVFHEAVKWKFIAADGVEMPLEEGTSGFITMNPGYIGRAELPESLKALFRPITVMVPDRQLIMENMLMAEGFVEAKMLAKKFASLYYLLEDMLSPQKHYDWGLRAIKSVLVVAGSLLRAEEGQVEADVLFRALRDFNIPKILLADMVIFMGLLNDLFPGTDPPRKRDVKLEEVIKTICDEVGLIADDDFTLRVTQFADLLAIRHCVFLMGPTGVARSECYRVLAKSIERGYDGDIVNDYLRQTMRQKVTIRDINPKSITTQEFYGYVNLATREWKDGMMSFYMRELANVPNEDPKWILLDGDLDANWIESMNSTMDDNRLLTLPSNERIRLLPHMKLIFEIRDLKFATPATATRAGILYISEALQWHSMVSSWIKKTVPPYATKAKWKQPELPVQWMTELFDKYVPRTIFEMKKSFQHLTPLATMNWVTTLVNIMEGLLKPENLNAKAEQAMFESYFVLACVWAFGGGLAPKDGIEYRRNFDKWWKQTWTTIKFPSKGSIYDYYLNGKTGKFCPWSDLVPEIEFDSSSQEMSSVFVPTSETAAFMYFLDMMIALRKPIMFIGLSGTGKTQLVKGKLASLQEGTLCLPITFNYFTDAISFQRLLENLLEKKAGINFGPPGQNKLIYFVDDLNMPKLDPYETAMPLSHMRQHLGWEHWYDRAKLTQKNIHNTQYITAMNPTAGAFIINPRLQRLFMTLAVDFPGSDSLMKIYGTFLMGHLKSFSEEVQELGTKLIQGALANHDKVVNTFRKTAVNFHYEFTVRHLANVFQGMLMSNPDNFNDPVKISRLWLHESERVYADRLVSPADLASYNKNVQGVANKYFKINDLGDYYKKENAKPLIFSHFAGGLGDKVYNEVESFEGLSKILDEALQEYNETNAMMDLVLFEDALKHVCRISRIISNPGGHALLVGVGGSGKQSLSKLAAHTCSMAVTMIVISGSYNTNSLREDLQKMYKKTGLKGEGVMWLFTDSQITDEKFMVFINDLLASGEIPDLFPAEDKDEIINAIRGEVKGAGLPDTREVCWEFFINKSRQFLHMVFTCSPVGEQFRIRAQRFLAMINSTVIDWFQPWPERALAGVSQKFLGEMDLDSDAIKQVVIEFMPLSFSQVGTASKDFLAKEKRYNYTTPKTFLELIKLYKNILMAKREETQGGIDRLQNGLDKLSQTQKDVDILVEKAKVKAVEVEEKVVAADAFAVQVGIEKEKVGIENDAANVEAGKCQVIAEEVSIKQTNCERDLAAAEPLVEAALAALDTLNKKDLGEAKSLKKPPAGVDDITAVVLILLQNNPKDKSWQAAQKMMGNVDKFMDTLKGFKEVIDDGKVAPKTVDACRPYLALEHFNRETIYNKSRAAAGLCEFVINIVQYFDVIQMIEPKRIELAEANATLEAANIKLSEVQAKVAELNAQVADLEAQFEEAQAEKNAAIDEQDRTNRKLGLANRLINALAASAEQWVTTVAQLKEDYGVLTGDMLLAAAFVSYCGPFTSTFRKELITKWTSHLIENNMPMTENIDPLTVLVNNATIAGWVGEGLPSDRTSVENGTITTNSERWPLMCDPQLQGIAWIKDRESKNNLQVVRMGAPKTINIMEKAIEAGSSVLVENMGESIEAVYTPVVTRATYKKGRNFYVKMGDKDVEYNKKFRLFLHTKLSNPHYPPEIQAETTMINFTVTLDGLEDQLLALVVNKERPDLEETKTELIVQNNEFTIKLKDLEDTLLYKLATAEGDLTEDVALIESLEEAKAVADEISIKVEESKITEVKINEAREKYRIVATRGSILFFLLNSLNKIHAFYAFSLNAFVTVFARGIDQAPGGKKKVVKLSFRTIAKRIIGKFDWNLDLLAMMVPSKKAGGKKKEKRAPVEDPTPEEMAKRLKSLLDCCTFTVFNYTRRGLFDRDKLIVATLLTFTVLQRDNLIDMNEFSVLLKSPKKSSPPPVTDELSNWMTEVQWASILPLEEMQCFSGMSKEMEKRSEQWEQWALHELAETLVMPGDWSKTLTEFQKLLFIRAIRPDRITSALALFVEKMMGSPYVNQEAFNAAQMYEETGPSTPIFFILFPGYSPSKDIEVLANAMGRTVENGALTIISMGQGQEPIAESVLDRYNQNGGWVFLDNVHLMQGWIPSLERKLEIAAETAHKDFRCFFSAEPIAGANFAKIVPESILQTCIKISNEPPSDLKSNMRRALSPFSQETFERSTTDQKKVPHIACLFALCFYHSLLLGRKKFGVGIGIGAGSGLGYCRGYSFNMGDLVNCTEVLYNYLEGNEFIPWDDMRYMFGEVFYGGHITDAMDRRLCMTYMGLLVVEELMPDAEGNPPTLQMAPGLKAPMPVDYASLKDFVETSLPPETPAIYGLHSNAQLSLLTTEGEMLFATVQDVSGGGGAGGGGGGGMKKEDIVRQGVEQMLERIPESLNMIDIESRIVDKNPYVVCALQETERMNNLLQFIQRSLEELTLGLDGALNMSDAMEAVLNGIFMNKVPPSWMAQMSTRVQEVLNLERWFADSMQRYEQLAAWTDGNIELPKSIWLPGLFNPKAFVTAVQQVYARKYKLPLDVMKFTTECTTHMQPENVTEVMEEGTYIHGLVMEGARWCTTTGMLKDQLPKELRCNMPVMKVIPVTTDTYNVDGYYMCPVYMNMQRANVYSAQVGIFTMFSKDPPHKWTLASVALLLQDELSV</sequence>
<dbReference type="Pfam" id="PF24681">
    <property type="entry name" value="Kelch_KLHDC2_KLHL20_DRC7"/>
    <property type="match status" value="2"/>
</dbReference>
<dbReference type="SMART" id="SM00557">
    <property type="entry name" value="IG_FLMN"/>
    <property type="match status" value="1"/>
</dbReference>
<evidence type="ECO:0000256" key="18">
    <source>
        <dbReference type="SAM" id="Coils"/>
    </source>
</evidence>
<dbReference type="PANTHER" id="PTHR45703">
    <property type="entry name" value="DYNEIN HEAVY CHAIN"/>
    <property type="match status" value="1"/>
</dbReference>
<dbReference type="CDD" id="cd00102">
    <property type="entry name" value="IPT"/>
    <property type="match status" value="1"/>
</dbReference>
<dbReference type="Pfam" id="PF17852">
    <property type="entry name" value="Dynein_AAA_lid"/>
    <property type="match status" value="1"/>
</dbReference>
<evidence type="ECO:0000256" key="16">
    <source>
        <dbReference type="ARBA" id="ARBA00023273"/>
    </source>
</evidence>
<protein>
    <submittedName>
        <fullName evidence="22">Dynein alpha chain, flagellar outer arm</fullName>
    </submittedName>
</protein>
<evidence type="ECO:0000256" key="17">
    <source>
        <dbReference type="PROSITE-ProRule" id="PRU00087"/>
    </source>
</evidence>
<keyword evidence="5" id="KW-0493">Microtubule</keyword>
<dbReference type="Pfam" id="PF18199">
    <property type="entry name" value="Dynein_C"/>
    <property type="match status" value="1"/>
</dbReference>
<dbReference type="InterPro" id="IPR041228">
    <property type="entry name" value="Dynein_C"/>
</dbReference>
<dbReference type="GO" id="GO:0007018">
    <property type="term" value="P:microtubule-based movement"/>
    <property type="evidence" value="ECO:0007669"/>
    <property type="project" value="InterPro"/>
</dbReference>
<keyword evidence="9" id="KW-0067">ATP-binding</keyword>
<accession>A0AAE0FR74</accession>
<dbReference type="InterPro" id="IPR035699">
    <property type="entry name" value="AAA_6"/>
</dbReference>
<dbReference type="InterPro" id="IPR001298">
    <property type="entry name" value="Filamin/ABP280_rpt"/>
</dbReference>
<dbReference type="Gene3D" id="3.20.180.20">
    <property type="entry name" value="Dynein heavy chain, N-terminal domain 2"/>
    <property type="match status" value="1"/>
</dbReference>
<dbReference type="InterPro" id="IPR042228">
    <property type="entry name" value="Dynein_linker_3"/>
</dbReference>
<dbReference type="Pfam" id="PF12775">
    <property type="entry name" value="AAA_7"/>
    <property type="match status" value="1"/>
</dbReference>
<dbReference type="Gene3D" id="1.20.920.30">
    <property type="match status" value="1"/>
</dbReference>
<evidence type="ECO:0000256" key="13">
    <source>
        <dbReference type="ARBA" id="ARBA00023069"/>
    </source>
</evidence>
<evidence type="ECO:0000259" key="21">
    <source>
        <dbReference type="SMART" id="SM00429"/>
    </source>
</evidence>
<dbReference type="FunFam" id="3.10.490.20:FF:000009">
    <property type="entry name" value="Dynein heavy chain 4"/>
    <property type="match status" value="1"/>
</dbReference>
<dbReference type="InterPro" id="IPR017868">
    <property type="entry name" value="Filamin/ABP280_repeat-like"/>
</dbReference>
<dbReference type="FunFam" id="1.10.287.2620:FF:000001">
    <property type="entry name" value="Cytoplasmic dynein heavy chain 1"/>
    <property type="match status" value="1"/>
</dbReference>
<keyword evidence="3" id="KW-0880">Kelch repeat</keyword>
<dbReference type="FunFam" id="1.20.58.1120:FF:000001">
    <property type="entry name" value="dynein heavy chain 2, axonemal"/>
    <property type="match status" value="1"/>
</dbReference>
<evidence type="ECO:0000256" key="4">
    <source>
        <dbReference type="ARBA" id="ARBA00022490"/>
    </source>
</evidence>
<keyword evidence="12 18" id="KW-0175">Coiled coil</keyword>
<dbReference type="SMART" id="SM00429">
    <property type="entry name" value="IPT"/>
    <property type="match status" value="1"/>
</dbReference>
<proteinExistence type="inferred from homology"/>
<dbReference type="FunFam" id="3.40.50.300:FF:000049">
    <property type="entry name" value="Dynein, axonemal, heavy chain 5"/>
    <property type="match status" value="1"/>
</dbReference>
<dbReference type="Gene3D" id="1.10.472.130">
    <property type="match status" value="1"/>
</dbReference>
<dbReference type="Pfam" id="PF12780">
    <property type="entry name" value="AAA_8"/>
    <property type="match status" value="1"/>
</dbReference>
<evidence type="ECO:0000256" key="1">
    <source>
        <dbReference type="ARBA" id="ARBA00004611"/>
    </source>
</evidence>
<dbReference type="Gene3D" id="2.120.10.80">
    <property type="entry name" value="Kelch-type beta propeller"/>
    <property type="match status" value="3"/>
</dbReference>
<dbReference type="Pfam" id="PF08393">
    <property type="entry name" value="DHC_N2"/>
    <property type="match status" value="1"/>
</dbReference>
<dbReference type="PANTHER" id="PTHR45703:SF8">
    <property type="entry name" value="DYNEINS HEAVY CHAIN"/>
    <property type="match status" value="1"/>
</dbReference>
<dbReference type="Pfam" id="PF12777">
    <property type="entry name" value="MT"/>
    <property type="match status" value="1"/>
</dbReference>
<keyword evidence="7" id="KW-0547">Nucleotide-binding</keyword>
<dbReference type="FunFam" id="1.20.920.30:FF:000002">
    <property type="entry name" value="Dynein axonemal heavy chain 3"/>
    <property type="match status" value="1"/>
</dbReference>
<feature type="region of interest" description="Disordered" evidence="19">
    <location>
        <begin position="660"/>
        <end position="746"/>
    </location>
</feature>
<evidence type="ECO:0000256" key="10">
    <source>
        <dbReference type="ARBA" id="ARBA00022846"/>
    </source>
</evidence>
<dbReference type="Gene3D" id="1.10.8.710">
    <property type="match status" value="1"/>
</dbReference>
<comment type="subcellular location">
    <subcellularLocation>
        <location evidence="1">Cytoplasm</location>
        <location evidence="1">Cytoskeleton</location>
        <location evidence="1">Flagellum axoneme</location>
    </subcellularLocation>
</comment>
<dbReference type="Gene3D" id="1.20.140.100">
    <property type="entry name" value="Dynein heavy chain, N-terminal domain 2"/>
    <property type="match status" value="1"/>
</dbReference>
<comment type="caution">
    <text evidence="22">The sequence shown here is derived from an EMBL/GenBank/DDBJ whole genome shotgun (WGS) entry which is preliminary data.</text>
</comment>
<evidence type="ECO:0000256" key="3">
    <source>
        <dbReference type="ARBA" id="ARBA00022441"/>
    </source>
</evidence>
<dbReference type="Proteomes" id="UP001190700">
    <property type="component" value="Unassembled WGS sequence"/>
</dbReference>
<dbReference type="PROSITE" id="PS50194">
    <property type="entry name" value="FILAMIN_REPEAT"/>
    <property type="match status" value="1"/>
</dbReference>
<dbReference type="Pfam" id="PF18198">
    <property type="entry name" value="AAA_lid_11"/>
    <property type="match status" value="1"/>
</dbReference>
<dbReference type="InterPro" id="IPR041466">
    <property type="entry name" value="Dynein_AAA5_ext"/>
</dbReference>
<feature type="repeat" description="Filamin" evidence="17">
    <location>
        <begin position="423"/>
        <end position="534"/>
    </location>
</feature>
<dbReference type="GO" id="GO:0030030">
    <property type="term" value="P:cell projection organization"/>
    <property type="evidence" value="ECO:0007669"/>
    <property type="project" value="UniProtKB-KW"/>
</dbReference>
<dbReference type="InterPro" id="IPR002909">
    <property type="entry name" value="IPT_dom"/>
</dbReference>
<organism evidence="22 23">
    <name type="scientific">Cymbomonas tetramitiformis</name>
    <dbReference type="NCBI Taxonomy" id="36881"/>
    <lineage>
        <taxon>Eukaryota</taxon>
        <taxon>Viridiplantae</taxon>
        <taxon>Chlorophyta</taxon>
        <taxon>Pyramimonadophyceae</taxon>
        <taxon>Pyramimonadales</taxon>
        <taxon>Pyramimonadaceae</taxon>
        <taxon>Cymbomonas</taxon>
    </lineage>
</organism>
<keyword evidence="16" id="KW-0966">Cell projection</keyword>
<dbReference type="EMBL" id="LGRX02014588">
    <property type="protein sequence ID" value="KAK3264385.1"/>
    <property type="molecule type" value="Genomic_DNA"/>
</dbReference>
<dbReference type="InterPro" id="IPR043157">
    <property type="entry name" value="Dynein_AAA1S"/>
</dbReference>
<feature type="coiled-coil region" evidence="18">
    <location>
        <begin position="3214"/>
        <end position="3269"/>
    </location>
</feature>
<feature type="domain" description="IPT/TIG" evidence="21">
    <location>
        <begin position="332"/>
        <end position="423"/>
    </location>
</feature>
<keyword evidence="8" id="KW-0970">Cilium biogenesis/degradation</keyword>
<comment type="similarity">
    <text evidence="2">Belongs to the dynein heavy chain family.</text>
</comment>
<dbReference type="Gene3D" id="1.20.58.1120">
    <property type="match status" value="1"/>
</dbReference>
<dbReference type="GO" id="GO:0030286">
    <property type="term" value="C:dynein complex"/>
    <property type="evidence" value="ECO:0007669"/>
    <property type="project" value="UniProtKB-KW"/>
</dbReference>
<dbReference type="Pfam" id="PF17857">
    <property type="entry name" value="AAA_lid_1"/>
    <property type="match status" value="1"/>
</dbReference>
<dbReference type="GO" id="GO:0005524">
    <property type="term" value="F:ATP binding"/>
    <property type="evidence" value="ECO:0007669"/>
    <property type="project" value="UniProtKB-KW"/>
</dbReference>
<dbReference type="Gene3D" id="1.10.8.720">
    <property type="entry name" value="Region D6 of dynein motor"/>
    <property type="match status" value="1"/>
</dbReference>
<keyword evidence="14" id="KW-0505">Motor protein</keyword>
<dbReference type="Pfam" id="PF12774">
    <property type="entry name" value="AAA_6"/>
    <property type="match status" value="1"/>
</dbReference>
<dbReference type="GO" id="GO:0045505">
    <property type="term" value="F:dynein intermediate chain binding"/>
    <property type="evidence" value="ECO:0007669"/>
    <property type="project" value="InterPro"/>
</dbReference>
<keyword evidence="11" id="KW-0243">Dynein</keyword>
<dbReference type="InterPro" id="IPR026983">
    <property type="entry name" value="DHC"/>
</dbReference>
<dbReference type="SUPFAM" id="SSF117281">
    <property type="entry name" value="Kelch motif"/>
    <property type="match status" value="2"/>
</dbReference>
<dbReference type="InterPro" id="IPR024743">
    <property type="entry name" value="Dynein_HC_stalk"/>
</dbReference>
<keyword evidence="4" id="KW-0963">Cytoplasm</keyword>
<feature type="compositionally biased region" description="Low complexity" evidence="19">
    <location>
        <begin position="719"/>
        <end position="742"/>
    </location>
</feature>
<evidence type="ECO:0000256" key="11">
    <source>
        <dbReference type="ARBA" id="ARBA00023017"/>
    </source>
</evidence>
<dbReference type="InterPro" id="IPR015915">
    <property type="entry name" value="Kelch-typ_b-propeller"/>
</dbReference>
<dbReference type="GO" id="GO:0008569">
    <property type="term" value="F:minus-end-directed microtubule motor activity"/>
    <property type="evidence" value="ECO:0007669"/>
    <property type="project" value="InterPro"/>
</dbReference>
<dbReference type="FunFam" id="1.20.920.20:FF:000003">
    <property type="entry name" value="Dynein axonemal heavy chain 17"/>
    <property type="match status" value="1"/>
</dbReference>
<evidence type="ECO:0000256" key="14">
    <source>
        <dbReference type="ARBA" id="ARBA00023175"/>
    </source>
</evidence>
<keyword evidence="15" id="KW-0206">Cytoskeleton</keyword>
<feature type="domain" description="AAA+ ATPase" evidence="20">
    <location>
        <begin position="2394"/>
        <end position="2539"/>
    </location>
</feature>
<evidence type="ECO:0000313" key="23">
    <source>
        <dbReference type="Proteomes" id="UP001190700"/>
    </source>
</evidence>
<evidence type="ECO:0000313" key="22">
    <source>
        <dbReference type="EMBL" id="KAK3264385.1"/>
    </source>
</evidence>
<keyword evidence="23" id="KW-1185">Reference proteome</keyword>
<evidence type="ECO:0000256" key="7">
    <source>
        <dbReference type="ARBA" id="ARBA00022741"/>
    </source>
</evidence>
<dbReference type="Gene3D" id="1.20.920.20">
    <property type="match status" value="1"/>
</dbReference>
<dbReference type="Gene3D" id="1.20.1270.280">
    <property type="match status" value="1"/>
</dbReference>